<gene>
    <name evidence="3" type="ORF">PPSIR1_17645</name>
</gene>
<dbReference type="PROSITE" id="PS51257">
    <property type="entry name" value="PROKAR_LIPOPROTEIN"/>
    <property type="match status" value="1"/>
</dbReference>
<proteinExistence type="predicted"/>
<evidence type="ECO:0000256" key="1">
    <source>
        <dbReference type="SAM" id="MobiDB-lite"/>
    </source>
</evidence>
<feature type="region of interest" description="Disordered" evidence="1">
    <location>
        <begin position="24"/>
        <end position="56"/>
    </location>
</feature>
<protein>
    <submittedName>
        <fullName evidence="3">Uncharacterized protein</fullName>
    </submittedName>
</protein>
<feature type="signal peptide" evidence="2">
    <location>
        <begin position="1"/>
        <end position="18"/>
    </location>
</feature>
<evidence type="ECO:0000313" key="4">
    <source>
        <dbReference type="Proteomes" id="UP000005801"/>
    </source>
</evidence>
<keyword evidence="4" id="KW-1185">Reference proteome</keyword>
<comment type="caution">
    <text evidence="3">The sequence shown here is derived from an EMBL/GenBank/DDBJ whole genome shotgun (WGS) entry which is preliminary data.</text>
</comment>
<reference evidence="3 4" key="1">
    <citation type="submission" date="2007-06" db="EMBL/GenBank/DDBJ databases">
        <authorList>
            <person name="Shimkets L."/>
            <person name="Ferriera S."/>
            <person name="Johnson J."/>
            <person name="Kravitz S."/>
            <person name="Beeson K."/>
            <person name="Sutton G."/>
            <person name="Rogers Y.-H."/>
            <person name="Friedman R."/>
            <person name="Frazier M."/>
            <person name="Venter J.C."/>
        </authorList>
    </citation>
    <scope>NUCLEOTIDE SEQUENCE [LARGE SCALE GENOMIC DNA]</scope>
    <source>
        <strain evidence="3 4">SIR-1</strain>
    </source>
</reference>
<evidence type="ECO:0000313" key="3">
    <source>
        <dbReference type="EMBL" id="EDM75754.1"/>
    </source>
</evidence>
<accession>A6GEB3</accession>
<dbReference type="OrthoDB" id="5532683at2"/>
<dbReference type="RefSeq" id="WP_006975053.1">
    <property type="nucleotide sequence ID" value="NZ_ABCS01000081.1"/>
</dbReference>
<keyword evidence="2" id="KW-0732">Signal</keyword>
<feature type="chain" id="PRO_5002697797" evidence="2">
    <location>
        <begin position="19"/>
        <end position="252"/>
    </location>
</feature>
<dbReference type="Proteomes" id="UP000005801">
    <property type="component" value="Unassembled WGS sequence"/>
</dbReference>
<dbReference type="EMBL" id="ABCS01000081">
    <property type="protein sequence ID" value="EDM75754.1"/>
    <property type="molecule type" value="Genomic_DNA"/>
</dbReference>
<name>A6GEB3_9BACT</name>
<organism evidence="3 4">
    <name type="scientific">Plesiocystis pacifica SIR-1</name>
    <dbReference type="NCBI Taxonomy" id="391625"/>
    <lineage>
        <taxon>Bacteria</taxon>
        <taxon>Pseudomonadati</taxon>
        <taxon>Myxococcota</taxon>
        <taxon>Polyangia</taxon>
        <taxon>Nannocystales</taxon>
        <taxon>Nannocystaceae</taxon>
        <taxon>Plesiocystis</taxon>
    </lineage>
</organism>
<evidence type="ECO:0000256" key="2">
    <source>
        <dbReference type="SAM" id="SignalP"/>
    </source>
</evidence>
<dbReference type="AlphaFoldDB" id="A6GEB3"/>
<sequence length="252" mass="27085">MKRLSLSLLACSFTLALACDKAEPAAEKADKATKEEPKADEAKADGDAAKADEAKAAEAEAKHLDVSADKSGALARAAAVLETNDNAHHSDVLADISHHAEKLASDETVCKHIIEVRGSGELDACVKEQEHHVVLLGPEIYAQAVECLMDASTAEQIDLCVAAEKEAELLLHEKPHGDGLDEKTCTELFDQFEKLAIEDAKDDHPEVVKEILEEVRADVVETCMDQGTKAEVECGMKATTLAEVKECAPKMM</sequence>